<evidence type="ECO:0000313" key="3">
    <source>
        <dbReference type="EMBL" id="VEJ34847.1"/>
    </source>
</evidence>
<proteinExistence type="predicted"/>
<keyword evidence="4" id="KW-1185">Reference proteome</keyword>
<gene>
    <name evidence="3" type="primary">prdB_2</name>
    <name evidence="3" type="ORF">NCTC13079_00354</name>
</gene>
<evidence type="ECO:0000256" key="1">
    <source>
        <dbReference type="ARBA" id="ARBA00022933"/>
    </source>
</evidence>
<dbReference type="Pfam" id="PF07355">
    <property type="entry name" value="GRDB"/>
    <property type="match status" value="1"/>
</dbReference>
<evidence type="ECO:0000256" key="2">
    <source>
        <dbReference type="ARBA" id="ARBA00023002"/>
    </source>
</evidence>
<dbReference type="Proteomes" id="UP000269544">
    <property type="component" value="Chromosome"/>
</dbReference>
<dbReference type="GO" id="GO:0050002">
    <property type="term" value="F:D-proline reductase activity"/>
    <property type="evidence" value="ECO:0007669"/>
    <property type="project" value="UniProtKB-EC"/>
</dbReference>
<organism evidence="3 4">
    <name type="scientific">Aedoeadaptatus ivorii</name>
    <dbReference type="NCBI Taxonomy" id="54006"/>
    <lineage>
        <taxon>Bacteria</taxon>
        <taxon>Bacillati</taxon>
        <taxon>Bacillota</taxon>
        <taxon>Tissierellia</taxon>
        <taxon>Tissierellales</taxon>
        <taxon>Peptoniphilaceae</taxon>
        <taxon>Aedoeadaptatus</taxon>
    </lineage>
</organism>
<dbReference type="EMBL" id="LR134523">
    <property type="protein sequence ID" value="VEJ34847.1"/>
    <property type="molecule type" value="Genomic_DNA"/>
</dbReference>
<reference evidence="3 4" key="1">
    <citation type="submission" date="2018-12" db="EMBL/GenBank/DDBJ databases">
        <authorList>
            <consortium name="Pathogen Informatics"/>
        </authorList>
    </citation>
    <scope>NUCLEOTIDE SEQUENCE [LARGE SCALE GENOMIC DNA]</scope>
    <source>
        <strain evidence="3 4">NCTC13079</strain>
    </source>
</reference>
<dbReference type="AlphaFoldDB" id="A0A448V0F0"/>
<name>A0A448V0F0_9FIRM</name>
<sequence length="150" mass="16266">MKLTSIKGLQSEIYVPITPKPVWAPVKKELKDMRVAIASAAGIHLKTDKRFNLAGDTTFREIPGDVDGDELMVSHGGYDNSDVNKDINCMFPIERLQELAEEGFIGEVAPMHYGFMGGGGDQDAFTNKTGPKIAELLNNEDVDAVILTGG</sequence>
<keyword evidence="1" id="KW-0712">Selenocysteine</keyword>
<dbReference type="KEGG" id="piv:NCTC13079_00354"/>
<accession>A0A448V0F0</accession>
<dbReference type="EC" id="1.21.4.1" evidence="3"/>
<evidence type="ECO:0000313" key="4">
    <source>
        <dbReference type="Proteomes" id="UP000269544"/>
    </source>
</evidence>
<protein>
    <submittedName>
        <fullName evidence="3">D-proline reductase subunit gamma</fullName>
        <ecNumber evidence="3">1.21.4.1</ecNumber>
    </submittedName>
</protein>
<dbReference type="InterPro" id="IPR010187">
    <property type="entry name" value="Various_sel_PB"/>
</dbReference>
<keyword evidence="2 3" id="KW-0560">Oxidoreductase</keyword>